<dbReference type="Proteomes" id="UP001367508">
    <property type="component" value="Unassembled WGS sequence"/>
</dbReference>
<evidence type="ECO:0000256" key="1">
    <source>
        <dbReference type="SAM" id="MobiDB-lite"/>
    </source>
</evidence>
<sequence length="91" mass="10988">MPSDNLDNFDDVDGGEKEKDEEEKRGKEKITGAKREKRRVRHDGVVMKERGRSKGYGAMIERKRWKEIYEKKRRKVKRNIRRNRNGKDKEK</sequence>
<evidence type="ECO:0000313" key="3">
    <source>
        <dbReference type="Proteomes" id="UP001367508"/>
    </source>
</evidence>
<organism evidence="2 3">
    <name type="scientific">Canavalia gladiata</name>
    <name type="common">Sword bean</name>
    <name type="synonym">Dolichos gladiatus</name>
    <dbReference type="NCBI Taxonomy" id="3824"/>
    <lineage>
        <taxon>Eukaryota</taxon>
        <taxon>Viridiplantae</taxon>
        <taxon>Streptophyta</taxon>
        <taxon>Embryophyta</taxon>
        <taxon>Tracheophyta</taxon>
        <taxon>Spermatophyta</taxon>
        <taxon>Magnoliopsida</taxon>
        <taxon>eudicotyledons</taxon>
        <taxon>Gunneridae</taxon>
        <taxon>Pentapetalae</taxon>
        <taxon>rosids</taxon>
        <taxon>fabids</taxon>
        <taxon>Fabales</taxon>
        <taxon>Fabaceae</taxon>
        <taxon>Papilionoideae</taxon>
        <taxon>50 kb inversion clade</taxon>
        <taxon>NPAAA clade</taxon>
        <taxon>indigoferoid/millettioid clade</taxon>
        <taxon>Phaseoleae</taxon>
        <taxon>Canavalia</taxon>
    </lineage>
</organism>
<dbReference type="AlphaFoldDB" id="A0AAN9QQN0"/>
<protein>
    <submittedName>
        <fullName evidence="2">Uncharacterized protein</fullName>
    </submittedName>
</protein>
<keyword evidence="3" id="KW-1185">Reference proteome</keyword>
<feature type="region of interest" description="Disordered" evidence="1">
    <location>
        <begin position="1"/>
        <end position="38"/>
    </location>
</feature>
<dbReference type="EMBL" id="JAYMYQ010000004">
    <property type="protein sequence ID" value="KAK7339843.1"/>
    <property type="molecule type" value="Genomic_DNA"/>
</dbReference>
<feature type="compositionally biased region" description="Basic and acidic residues" evidence="1">
    <location>
        <begin position="14"/>
        <end position="34"/>
    </location>
</feature>
<comment type="caution">
    <text evidence="2">The sequence shown here is derived from an EMBL/GenBank/DDBJ whole genome shotgun (WGS) entry which is preliminary data.</text>
</comment>
<evidence type="ECO:0000313" key="2">
    <source>
        <dbReference type="EMBL" id="KAK7339843.1"/>
    </source>
</evidence>
<accession>A0AAN9QQN0</accession>
<proteinExistence type="predicted"/>
<name>A0AAN9QQN0_CANGL</name>
<gene>
    <name evidence="2" type="ORF">VNO77_20529</name>
</gene>
<reference evidence="2 3" key="1">
    <citation type="submission" date="2024-01" db="EMBL/GenBank/DDBJ databases">
        <title>The genomes of 5 underutilized Papilionoideae crops provide insights into root nodulation and disease resistanc.</title>
        <authorList>
            <person name="Jiang F."/>
        </authorList>
    </citation>
    <scope>NUCLEOTIDE SEQUENCE [LARGE SCALE GENOMIC DNA]</scope>
    <source>
        <strain evidence="2">LVBAO_FW01</strain>
        <tissue evidence="2">Leaves</tissue>
    </source>
</reference>